<dbReference type="InterPro" id="IPR010998">
    <property type="entry name" value="Integrase_recombinase_N"/>
</dbReference>
<comment type="similarity">
    <text evidence="2 11">Belongs to the 'phage' integrase family. XerC subfamily.</text>
</comment>
<comment type="subcellular location">
    <subcellularLocation>
        <location evidence="1 11">Cytoplasm</location>
    </subcellularLocation>
</comment>
<evidence type="ECO:0000259" key="13">
    <source>
        <dbReference type="PROSITE" id="PS51900"/>
    </source>
</evidence>
<dbReference type="Proteomes" id="UP000252558">
    <property type="component" value="Unassembled WGS sequence"/>
</dbReference>
<dbReference type="SUPFAM" id="SSF56349">
    <property type="entry name" value="DNA breaking-rejoining enzymes"/>
    <property type="match status" value="1"/>
</dbReference>
<evidence type="ECO:0000256" key="7">
    <source>
        <dbReference type="ARBA" id="ARBA00022908"/>
    </source>
</evidence>
<dbReference type="Pfam" id="PF02899">
    <property type="entry name" value="Phage_int_SAM_1"/>
    <property type="match status" value="1"/>
</dbReference>
<proteinExistence type="inferred from homology"/>
<dbReference type="InterPro" id="IPR002104">
    <property type="entry name" value="Integrase_catalytic"/>
</dbReference>
<name>A0A368N7E4_9GAMM</name>
<feature type="active site" evidence="11">
    <location>
        <position position="248"/>
    </location>
</feature>
<dbReference type="GO" id="GO:0051301">
    <property type="term" value="P:cell division"/>
    <property type="evidence" value="ECO:0007669"/>
    <property type="project" value="UniProtKB-UniRule"/>
</dbReference>
<keyword evidence="8 11" id="KW-0238">DNA-binding</keyword>
<dbReference type="InterPro" id="IPR044068">
    <property type="entry name" value="CB"/>
</dbReference>
<gene>
    <name evidence="11 14" type="primary">xerC</name>
    <name evidence="14" type="ORF">DU002_15795</name>
</gene>
<evidence type="ECO:0000256" key="5">
    <source>
        <dbReference type="ARBA" id="ARBA00022618"/>
    </source>
</evidence>
<dbReference type="OrthoDB" id="9801717at2"/>
<keyword evidence="15" id="KW-1185">Reference proteome</keyword>
<evidence type="ECO:0000256" key="6">
    <source>
        <dbReference type="ARBA" id="ARBA00022829"/>
    </source>
</evidence>
<dbReference type="InterPro" id="IPR050090">
    <property type="entry name" value="Tyrosine_recombinase_XerCD"/>
</dbReference>
<dbReference type="Gene3D" id="1.10.150.130">
    <property type="match status" value="1"/>
</dbReference>
<dbReference type="PROSITE" id="PS51898">
    <property type="entry name" value="TYR_RECOMBINASE"/>
    <property type="match status" value="1"/>
</dbReference>
<dbReference type="AlphaFoldDB" id="A0A368N7E4"/>
<keyword evidence="7 11" id="KW-0229">DNA integration</keyword>
<dbReference type="Gene3D" id="1.10.443.10">
    <property type="entry name" value="Intergrase catalytic core"/>
    <property type="match status" value="1"/>
</dbReference>
<dbReference type="GO" id="GO:0007059">
    <property type="term" value="P:chromosome segregation"/>
    <property type="evidence" value="ECO:0007669"/>
    <property type="project" value="UniProtKB-UniRule"/>
</dbReference>
<feature type="domain" description="Core-binding (CB)" evidence="13">
    <location>
        <begin position="7"/>
        <end position="92"/>
    </location>
</feature>
<dbReference type="GO" id="GO:0006313">
    <property type="term" value="P:DNA transposition"/>
    <property type="evidence" value="ECO:0007669"/>
    <property type="project" value="UniProtKB-UniRule"/>
</dbReference>
<keyword evidence="10 11" id="KW-0131">Cell cycle</keyword>
<dbReference type="PANTHER" id="PTHR30349">
    <property type="entry name" value="PHAGE INTEGRASE-RELATED"/>
    <property type="match status" value="1"/>
</dbReference>
<feature type="active site" evidence="11">
    <location>
        <position position="271"/>
    </location>
</feature>
<feature type="active site" evidence="11">
    <location>
        <position position="152"/>
    </location>
</feature>
<evidence type="ECO:0000313" key="15">
    <source>
        <dbReference type="Proteomes" id="UP000252558"/>
    </source>
</evidence>
<dbReference type="InterPro" id="IPR013762">
    <property type="entry name" value="Integrase-like_cat_sf"/>
</dbReference>
<feature type="active site" description="O-(3'-phospho-DNA)-tyrosine intermediate" evidence="11">
    <location>
        <position position="280"/>
    </location>
</feature>
<keyword evidence="9 11" id="KW-0233">DNA recombination</keyword>
<dbReference type="InterPro" id="IPR004107">
    <property type="entry name" value="Integrase_SAM-like_N"/>
</dbReference>
<dbReference type="CDD" id="cd00798">
    <property type="entry name" value="INT_XerDC_C"/>
    <property type="match status" value="1"/>
</dbReference>
<dbReference type="NCBIfam" id="TIGR02224">
    <property type="entry name" value="recomb_XerC"/>
    <property type="match status" value="1"/>
</dbReference>
<organism evidence="14 15">
    <name type="scientific">Corallincola holothuriorum</name>
    <dbReference type="NCBI Taxonomy" id="2282215"/>
    <lineage>
        <taxon>Bacteria</taxon>
        <taxon>Pseudomonadati</taxon>
        <taxon>Pseudomonadota</taxon>
        <taxon>Gammaproteobacteria</taxon>
        <taxon>Alteromonadales</taxon>
        <taxon>Psychromonadaceae</taxon>
        <taxon>Corallincola</taxon>
    </lineage>
</organism>
<evidence type="ECO:0000256" key="1">
    <source>
        <dbReference type="ARBA" id="ARBA00004496"/>
    </source>
</evidence>
<evidence type="ECO:0000256" key="10">
    <source>
        <dbReference type="ARBA" id="ARBA00023306"/>
    </source>
</evidence>
<dbReference type="InterPro" id="IPR011931">
    <property type="entry name" value="Recomb_XerC"/>
</dbReference>
<dbReference type="InterPro" id="IPR023009">
    <property type="entry name" value="Tyrosine_recombinase_XerC/XerD"/>
</dbReference>
<feature type="active site" evidence="11">
    <location>
        <position position="176"/>
    </location>
</feature>
<dbReference type="InterPro" id="IPR011010">
    <property type="entry name" value="DNA_brk_join_enz"/>
</dbReference>
<dbReference type="EMBL" id="QPID01000010">
    <property type="protein sequence ID" value="RCU45511.1"/>
    <property type="molecule type" value="Genomic_DNA"/>
</dbReference>
<evidence type="ECO:0000256" key="8">
    <source>
        <dbReference type="ARBA" id="ARBA00023125"/>
    </source>
</evidence>
<dbReference type="Pfam" id="PF00589">
    <property type="entry name" value="Phage_integrase"/>
    <property type="match status" value="1"/>
</dbReference>
<reference evidence="14 15" key="1">
    <citation type="submission" date="2018-07" db="EMBL/GenBank/DDBJ databases">
        <title>Corallincola holothuriorum sp. nov., a new facultative anaerobe isolated from sea cucumber Apostichopus japonicus.</title>
        <authorList>
            <person name="Xia H."/>
        </authorList>
    </citation>
    <scope>NUCLEOTIDE SEQUENCE [LARGE SCALE GENOMIC DNA]</scope>
    <source>
        <strain evidence="14 15">C4</strain>
    </source>
</reference>
<dbReference type="NCBIfam" id="NF040815">
    <property type="entry name" value="recomb_XerA_Arch"/>
    <property type="match status" value="1"/>
</dbReference>
<dbReference type="NCBIfam" id="NF001399">
    <property type="entry name" value="PRK00283.1"/>
    <property type="match status" value="1"/>
</dbReference>
<evidence type="ECO:0000256" key="11">
    <source>
        <dbReference type="HAMAP-Rule" id="MF_01808"/>
    </source>
</evidence>
<evidence type="ECO:0000256" key="9">
    <source>
        <dbReference type="ARBA" id="ARBA00023172"/>
    </source>
</evidence>
<keyword evidence="5 11" id="KW-0132">Cell division</keyword>
<protein>
    <recommendedName>
        <fullName evidence="3 11">Tyrosine recombinase XerC</fullName>
    </recommendedName>
</protein>
<dbReference type="PANTHER" id="PTHR30349:SF81">
    <property type="entry name" value="TYROSINE RECOMBINASE XERC"/>
    <property type="match status" value="1"/>
</dbReference>
<accession>A0A368N7E4</accession>
<sequence>MSSKPAAALEHWIQRFLDYLRYERVSSPHTCKNYQRTLNHFSIEMAEHLPDWQALKPSYIREYISELSFQGLAASSLNLRLSALRSFCRFLLREGVLQSNPADGVQAPKQAKPLPKNMDVDELNQLLDIQDDDPLALRDKAIFELFYASGLRLAELVSLDMVMVDLREQEVRVTGKGNKTRIVPFGKQARDAIKAWIKVRGELAPADESALFVSQRRQRMSPRSVEARLKLWAKIQGLGDNVHPHKLRHSFATHMLESSGDLRAVQELLGHANLSTTQVYTHLDFNHLAEVYDKAHPRAKRKE</sequence>
<dbReference type="HAMAP" id="MF_01808">
    <property type="entry name" value="Recomb_XerC_XerD"/>
    <property type="match status" value="1"/>
</dbReference>
<evidence type="ECO:0000256" key="2">
    <source>
        <dbReference type="ARBA" id="ARBA00006657"/>
    </source>
</evidence>
<comment type="caution">
    <text evidence="14">The sequence shown here is derived from an EMBL/GenBank/DDBJ whole genome shotgun (WGS) entry which is preliminary data.</text>
</comment>
<evidence type="ECO:0000313" key="14">
    <source>
        <dbReference type="EMBL" id="RCU45511.1"/>
    </source>
</evidence>
<keyword evidence="6 11" id="KW-0159">Chromosome partition</keyword>
<keyword evidence="4 11" id="KW-0963">Cytoplasm</keyword>
<feature type="domain" description="Tyr recombinase" evidence="12">
    <location>
        <begin position="113"/>
        <end position="293"/>
    </location>
</feature>
<dbReference type="RefSeq" id="WP_114339368.1">
    <property type="nucleotide sequence ID" value="NZ_QPID01000010.1"/>
</dbReference>
<feature type="active site" evidence="11">
    <location>
        <position position="245"/>
    </location>
</feature>
<dbReference type="PROSITE" id="PS51900">
    <property type="entry name" value="CB"/>
    <property type="match status" value="1"/>
</dbReference>
<dbReference type="GO" id="GO:0009037">
    <property type="term" value="F:tyrosine-based site-specific recombinase activity"/>
    <property type="evidence" value="ECO:0007669"/>
    <property type="project" value="UniProtKB-UniRule"/>
</dbReference>
<evidence type="ECO:0000256" key="4">
    <source>
        <dbReference type="ARBA" id="ARBA00022490"/>
    </source>
</evidence>
<dbReference type="GO" id="GO:0005737">
    <property type="term" value="C:cytoplasm"/>
    <property type="evidence" value="ECO:0007669"/>
    <property type="project" value="UniProtKB-SubCell"/>
</dbReference>
<comment type="function">
    <text evidence="11">Site-specific tyrosine recombinase, which acts by catalyzing the cutting and rejoining of the recombining DNA molecules. The XerC-XerD complex is essential to convert dimers of the bacterial chromosome into monomers to permit their segregation at cell division. It also contributes to the segregational stability of plasmids.</text>
</comment>
<comment type="subunit">
    <text evidence="11">Forms a cyclic heterotetrameric complex composed of two molecules of XerC and two molecules of XerD.</text>
</comment>
<evidence type="ECO:0000259" key="12">
    <source>
        <dbReference type="PROSITE" id="PS51898"/>
    </source>
</evidence>
<dbReference type="GO" id="GO:0003677">
    <property type="term" value="F:DNA binding"/>
    <property type="evidence" value="ECO:0007669"/>
    <property type="project" value="UniProtKB-UniRule"/>
</dbReference>
<evidence type="ECO:0000256" key="3">
    <source>
        <dbReference type="ARBA" id="ARBA00015804"/>
    </source>
</evidence>